<organism evidence="12 13">
    <name type="scientific">Solibacillus kalamii</name>
    <dbReference type="NCBI Taxonomy" id="1748298"/>
    <lineage>
        <taxon>Bacteria</taxon>
        <taxon>Bacillati</taxon>
        <taxon>Bacillota</taxon>
        <taxon>Bacilli</taxon>
        <taxon>Bacillales</taxon>
        <taxon>Caryophanaceae</taxon>
        <taxon>Solibacillus</taxon>
    </lineage>
</organism>
<feature type="binding site" evidence="11">
    <location>
        <position position="160"/>
    </location>
    <ligand>
        <name>ATP</name>
        <dbReference type="ChEBI" id="CHEBI:30616"/>
    </ligand>
</feature>
<reference evidence="12 13" key="1">
    <citation type="journal article" date="2017" name="Int. J. Syst. Evol. Microbiol.">
        <title>Solibacillus kalamii sp. nov., isolated from a high-efficiency particulate arrestance filter system used in the International Space Station.</title>
        <authorList>
            <person name="Checinska Sielaff A."/>
            <person name="Kumar R.M."/>
            <person name="Pal D."/>
            <person name="Mayilraj S."/>
            <person name="Venkateswaran K."/>
        </authorList>
    </citation>
    <scope>NUCLEOTIDE SEQUENCE [LARGE SCALE GENOMIC DNA]</scope>
    <source>
        <strain evidence="12 13">ISSFR-015</strain>
    </source>
</reference>
<evidence type="ECO:0000256" key="1">
    <source>
        <dbReference type="ARBA" id="ARBA00001771"/>
    </source>
</evidence>
<dbReference type="EMBL" id="NHNT01000002">
    <property type="protein sequence ID" value="OUZ39762.1"/>
    <property type="molecule type" value="Genomic_DNA"/>
</dbReference>
<comment type="cofactor">
    <cofactor evidence="2 11">
        <name>Mg(2+)</name>
        <dbReference type="ChEBI" id="CHEBI:18420"/>
    </cofactor>
</comment>
<keyword evidence="4 11" id="KW-0808">Transferase</keyword>
<dbReference type="InterPro" id="IPR029056">
    <property type="entry name" value="Ribokinase-like"/>
</dbReference>
<dbReference type="SUPFAM" id="SSF53613">
    <property type="entry name" value="Ribokinase-like"/>
    <property type="match status" value="1"/>
</dbReference>
<comment type="catalytic activity">
    <reaction evidence="1 11">
        <text>5-(2-hydroxyethyl)-4-methylthiazole + ATP = 4-methyl-5-(2-phosphooxyethyl)-thiazole + ADP + H(+)</text>
        <dbReference type="Rhea" id="RHEA:24212"/>
        <dbReference type="ChEBI" id="CHEBI:15378"/>
        <dbReference type="ChEBI" id="CHEBI:17957"/>
        <dbReference type="ChEBI" id="CHEBI:30616"/>
        <dbReference type="ChEBI" id="CHEBI:58296"/>
        <dbReference type="ChEBI" id="CHEBI:456216"/>
        <dbReference type="EC" id="2.7.1.50"/>
    </reaction>
</comment>
<comment type="pathway">
    <text evidence="3 11">Cofactor biosynthesis; thiamine diphosphate biosynthesis; 4-methyl-5-(2-phosphoethyl)-thiazole from 5-(2-hydroxyethyl)-4-methylthiazole: step 1/1.</text>
</comment>
<evidence type="ECO:0000313" key="13">
    <source>
        <dbReference type="Proteomes" id="UP000196594"/>
    </source>
</evidence>
<dbReference type="RefSeq" id="WP_087615874.1">
    <property type="nucleotide sequence ID" value="NZ_JAFBEY010000001.1"/>
</dbReference>
<evidence type="ECO:0000313" key="12">
    <source>
        <dbReference type="EMBL" id="OUZ39762.1"/>
    </source>
</evidence>
<evidence type="ECO:0000256" key="3">
    <source>
        <dbReference type="ARBA" id="ARBA00004868"/>
    </source>
</evidence>
<keyword evidence="6 11" id="KW-0547">Nucleotide-binding</keyword>
<dbReference type="InterPro" id="IPR000417">
    <property type="entry name" value="Hyethyz_kinase"/>
</dbReference>
<keyword evidence="8 11" id="KW-0067">ATP-binding</keyword>
<keyword evidence="13" id="KW-1185">Reference proteome</keyword>
<sequence length="247" mass="26106">MSLQAIYNKQPLVHCITNYVVANFTANGLLAVGASPVMADAIEEVGEMAAQANALLLNMGTLNERTIESMKKAGLSANMHNTPVVLDPVGVGATKFRAETAQQLLDLLKINVIRCNIGEMAALAGVNWASKGVDSGKGDIDVAVTAKQLANNYQCIVIVTGEQDVITDGIRVEFVEGGHEKVTKMTGSGCLLSALCAAVLANSKEPFDDLLTLLNEYKQASANSVATIGNFHTNFLNELENLAGGRK</sequence>
<dbReference type="GO" id="GO:0016301">
    <property type="term" value="F:kinase activity"/>
    <property type="evidence" value="ECO:0007669"/>
    <property type="project" value="UniProtKB-KW"/>
</dbReference>
<evidence type="ECO:0000256" key="9">
    <source>
        <dbReference type="ARBA" id="ARBA00022842"/>
    </source>
</evidence>
<dbReference type="Pfam" id="PF02110">
    <property type="entry name" value="HK"/>
    <property type="match status" value="1"/>
</dbReference>
<gene>
    <name evidence="11" type="primary">thiM</name>
    <name evidence="12" type="ORF">CBM15_04440</name>
</gene>
<evidence type="ECO:0000256" key="11">
    <source>
        <dbReference type="HAMAP-Rule" id="MF_00228"/>
    </source>
</evidence>
<evidence type="ECO:0000256" key="2">
    <source>
        <dbReference type="ARBA" id="ARBA00001946"/>
    </source>
</evidence>
<keyword evidence="10 11" id="KW-0784">Thiamine biosynthesis</keyword>
<feature type="binding site" evidence="11">
    <location>
        <position position="114"/>
    </location>
    <ligand>
        <name>ATP</name>
        <dbReference type="ChEBI" id="CHEBI:30616"/>
    </ligand>
</feature>
<evidence type="ECO:0000256" key="4">
    <source>
        <dbReference type="ARBA" id="ARBA00022679"/>
    </source>
</evidence>
<dbReference type="PRINTS" id="PR01099">
    <property type="entry name" value="HYETHTZKNASE"/>
</dbReference>
<keyword evidence="5 11" id="KW-0479">Metal-binding</keyword>
<comment type="similarity">
    <text evidence="11">Belongs to the Thz kinase family.</text>
</comment>
<dbReference type="PIRSF" id="PIRSF000513">
    <property type="entry name" value="Thz_kinase"/>
    <property type="match status" value="1"/>
</dbReference>
<dbReference type="Proteomes" id="UP000196594">
    <property type="component" value="Unassembled WGS sequence"/>
</dbReference>
<dbReference type="Gene3D" id="3.40.1190.20">
    <property type="match status" value="1"/>
</dbReference>
<accession>A0ABX3ZJ37</accession>
<dbReference type="CDD" id="cd01170">
    <property type="entry name" value="THZ_kinase"/>
    <property type="match status" value="1"/>
</dbReference>
<evidence type="ECO:0000256" key="6">
    <source>
        <dbReference type="ARBA" id="ARBA00022741"/>
    </source>
</evidence>
<dbReference type="HAMAP" id="MF_00228">
    <property type="entry name" value="Thz_kinase"/>
    <property type="match status" value="1"/>
</dbReference>
<evidence type="ECO:0000256" key="8">
    <source>
        <dbReference type="ARBA" id="ARBA00022840"/>
    </source>
</evidence>
<evidence type="ECO:0000256" key="7">
    <source>
        <dbReference type="ARBA" id="ARBA00022777"/>
    </source>
</evidence>
<keyword evidence="9 11" id="KW-0460">Magnesium</keyword>
<keyword evidence="7 11" id="KW-0418">Kinase</keyword>
<dbReference type="NCBIfam" id="TIGR00694">
    <property type="entry name" value="thiM"/>
    <property type="match status" value="1"/>
</dbReference>
<name>A0ABX3ZJ37_9BACL</name>
<feature type="binding site" evidence="11">
    <location>
        <position position="38"/>
    </location>
    <ligand>
        <name>substrate</name>
    </ligand>
</feature>
<proteinExistence type="inferred from homology"/>
<feature type="binding site" evidence="11">
    <location>
        <position position="187"/>
    </location>
    <ligand>
        <name>substrate</name>
    </ligand>
</feature>
<protein>
    <recommendedName>
        <fullName evidence="11">Hydroxyethylthiazole kinase</fullName>
        <ecNumber evidence="11">2.7.1.50</ecNumber>
    </recommendedName>
    <alternativeName>
        <fullName evidence="11">4-methyl-5-beta-hydroxyethylthiazole kinase</fullName>
        <shortName evidence="11">TH kinase</shortName>
        <shortName evidence="11">Thz kinase</shortName>
    </alternativeName>
</protein>
<dbReference type="EC" id="2.7.1.50" evidence="11"/>
<comment type="caution">
    <text evidence="12">The sequence shown here is derived from an EMBL/GenBank/DDBJ whole genome shotgun (WGS) entry which is preliminary data.</text>
</comment>
<evidence type="ECO:0000256" key="10">
    <source>
        <dbReference type="ARBA" id="ARBA00022977"/>
    </source>
</evidence>
<dbReference type="NCBIfam" id="NF006830">
    <property type="entry name" value="PRK09355.1"/>
    <property type="match status" value="1"/>
</dbReference>
<comment type="function">
    <text evidence="11">Catalyzes the phosphorylation of the hydroxyl group of 4-methyl-5-beta-hydroxyethylthiazole (THZ).</text>
</comment>
<evidence type="ECO:0000256" key="5">
    <source>
        <dbReference type="ARBA" id="ARBA00022723"/>
    </source>
</evidence>